<gene>
    <name evidence="1" type="ORF">STIAU_0747</name>
</gene>
<protein>
    <submittedName>
        <fullName evidence="1">Uncharacterized protein</fullName>
    </submittedName>
</protein>
<comment type="caution">
    <text evidence="1">The sequence shown here is derived from an EMBL/GenBank/DDBJ whole genome shotgun (WGS) entry which is preliminary data.</text>
</comment>
<name>Q08YU8_STIAD</name>
<reference evidence="1 2" key="1">
    <citation type="submission" date="2006-04" db="EMBL/GenBank/DDBJ databases">
        <authorList>
            <person name="Nierman W.C."/>
        </authorList>
    </citation>
    <scope>NUCLEOTIDE SEQUENCE [LARGE SCALE GENOMIC DNA]</scope>
    <source>
        <strain evidence="1 2">DW4/3-1</strain>
    </source>
</reference>
<dbReference type="Proteomes" id="UP000032702">
    <property type="component" value="Unassembled WGS sequence"/>
</dbReference>
<proteinExistence type="predicted"/>
<dbReference type="EMBL" id="AAMD01000075">
    <property type="protein sequence ID" value="EAU65682.1"/>
    <property type="molecule type" value="Genomic_DNA"/>
</dbReference>
<dbReference type="AlphaFoldDB" id="Q08YU8"/>
<accession>Q08YU8</accession>
<sequence>MSLDALRGAAGGALRPTTRDEAFCVERGGVLRACVRVRSGFMDFSGK</sequence>
<evidence type="ECO:0000313" key="1">
    <source>
        <dbReference type="EMBL" id="EAU65682.1"/>
    </source>
</evidence>
<organism evidence="1 2">
    <name type="scientific">Stigmatella aurantiaca (strain DW4/3-1)</name>
    <dbReference type="NCBI Taxonomy" id="378806"/>
    <lineage>
        <taxon>Bacteria</taxon>
        <taxon>Pseudomonadati</taxon>
        <taxon>Myxococcota</taxon>
        <taxon>Myxococcia</taxon>
        <taxon>Myxococcales</taxon>
        <taxon>Cystobacterineae</taxon>
        <taxon>Archangiaceae</taxon>
        <taxon>Stigmatella</taxon>
    </lineage>
</organism>
<evidence type="ECO:0000313" key="2">
    <source>
        <dbReference type="Proteomes" id="UP000032702"/>
    </source>
</evidence>